<feature type="signal peptide" evidence="3">
    <location>
        <begin position="1"/>
        <end position="30"/>
    </location>
</feature>
<feature type="domain" description="TRP C-terminal" evidence="5">
    <location>
        <begin position="179"/>
        <end position="381"/>
    </location>
</feature>
<gene>
    <name evidence="6" type="ORF">BC938DRAFT_479604</name>
</gene>
<feature type="chain" id="PRO_5019347163" description="ML-like domain-containing protein" evidence="3">
    <location>
        <begin position="31"/>
        <end position="616"/>
    </location>
</feature>
<dbReference type="InterPro" id="IPR040241">
    <property type="entry name" value="TRP_Flc/Pkd2-like"/>
</dbReference>
<evidence type="ECO:0000256" key="1">
    <source>
        <dbReference type="SAM" id="MobiDB-lite"/>
    </source>
</evidence>
<feature type="transmembrane region" description="Helical" evidence="2">
    <location>
        <begin position="176"/>
        <end position="198"/>
    </location>
</feature>
<dbReference type="Proteomes" id="UP000274822">
    <property type="component" value="Unassembled WGS sequence"/>
</dbReference>
<evidence type="ECO:0000259" key="4">
    <source>
        <dbReference type="Pfam" id="PF02221"/>
    </source>
</evidence>
<dbReference type="PANTHER" id="PTHR31145">
    <property type="entry name" value="INTEGRAL MEMBRANE PROTEIN (AFU_ORTHOLOGUE AFUA_7G01610)"/>
    <property type="match status" value="1"/>
</dbReference>
<dbReference type="Pfam" id="PF02221">
    <property type="entry name" value="E1_DerP2_DerF2"/>
    <property type="match status" value="1"/>
</dbReference>
<comment type="caution">
    <text evidence="6">The sequence shown here is derived from an EMBL/GenBank/DDBJ whole genome shotgun (WGS) entry which is preliminary data.</text>
</comment>
<organism evidence="6 7">
    <name type="scientific">Jimgerdemannia flammicorona</name>
    <dbReference type="NCBI Taxonomy" id="994334"/>
    <lineage>
        <taxon>Eukaryota</taxon>
        <taxon>Fungi</taxon>
        <taxon>Fungi incertae sedis</taxon>
        <taxon>Mucoromycota</taxon>
        <taxon>Mucoromycotina</taxon>
        <taxon>Endogonomycetes</taxon>
        <taxon>Endogonales</taxon>
        <taxon>Endogonaceae</taxon>
        <taxon>Jimgerdemannia</taxon>
    </lineage>
</organism>
<dbReference type="InterPro" id="IPR010308">
    <property type="entry name" value="TRP_C"/>
</dbReference>
<dbReference type="AlphaFoldDB" id="A0A433QKJ8"/>
<sequence>MLAHRRAISSLPSLPSLLLLLLLCATVVRASDLDQLYGYNWTLCQNTTTYFNISTVYRHYDPLSKTYNFSIAGYSPVDVNNVSAAYNAIATSYTFARFAFWDTFNDVKALCDSVVTGCPIKKGNITIINKSFRVPGSAFPLGDIQASFRALTGDLQNFTCIDIAPIGYQNPIWRQIFIWVPVGIALFAAMVSIISTLISGPTEDFYVLTSNYALEPIALRLKTPGFFDVLHYAQFIVASGQLSLRYPKFYPLFVSDFAWSSLLFPGEYLNNAAALWYESSSTTPLPDSTAATSNANVPGLSLNKRLLRLWSRQVDSSGPPTVGDSDVPVVVNITGTGMVNFANSVGLDARALFLSVLIYFLMIMAAILVLCLLFLLVVEYLGCWYPYRFAGQRKKIFNFAIDDHVLLPVDASSALVRKPDGLTGPLLPSPGGSGLYRLLPPAPAPAHHHLRRHQPPTQVRPALQHPYGRIFPVLHCDSRVQALCRRHDRPLPDLRYHAGRWYHSARAPPLPRSLVQAPPLRRGYQYHLRLLRRHAHRCLRPEHPLRRAVPTPERRQAVYRLFSGLPSLRRFPRFLCHPCKEPHCNVLGHYASRTHHRNQPSSHTREFPRSSTRNVA</sequence>
<keyword evidence="2" id="KW-0472">Membrane</keyword>
<dbReference type="GO" id="GO:0016020">
    <property type="term" value="C:membrane"/>
    <property type="evidence" value="ECO:0007669"/>
    <property type="project" value="TreeGrafter"/>
</dbReference>
<feature type="transmembrane region" description="Helical" evidence="2">
    <location>
        <begin position="351"/>
        <end position="378"/>
    </location>
</feature>
<dbReference type="InterPro" id="IPR003172">
    <property type="entry name" value="ML_dom"/>
</dbReference>
<evidence type="ECO:0000259" key="5">
    <source>
        <dbReference type="Pfam" id="PF06011"/>
    </source>
</evidence>
<dbReference type="Pfam" id="PF06011">
    <property type="entry name" value="TRP"/>
    <property type="match status" value="1"/>
</dbReference>
<evidence type="ECO:0008006" key="8">
    <source>
        <dbReference type="Google" id="ProtNLM"/>
    </source>
</evidence>
<keyword evidence="7" id="KW-1185">Reference proteome</keyword>
<reference evidence="6 7" key="1">
    <citation type="journal article" date="2018" name="New Phytol.">
        <title>Phylogenomics of Endogonaceae and evolution of mycorrhizas within Mucoromycota.</title>
        <authorList>
            <person name="Chang Y."/>
            <person name="Desiro A."/>
            <person name="Na H."/>
            <person name="Sandor L."/>
            <person name="Lipzen A."/>
            <person name="Clum A."/>
            <person name="Barry K."/>
            <person name="Grigoriev I.V."/>
            <person name="Martin F.M."/>
            <person name="Stajich J.E."/>
            <person name="Smith M.E."/>
            <person name="Bonito G."/>
            <person name="Spatafora J.W."/>
        </authorList>
    </citation>
    <scope>NUCLEOTIDE SEQUENCE [LARGE SCALE GENOMIC DNA]</scope>
    <source>
        <strain evidence="6 7">AD002</strain>
    </source>
</reference>
<evidence type="ECO:0000256" key="2">
    <source>
        <dbReference type="SAM" id="Phobius"/>
    </source>
</evidence>
<evidence type="ECO:0000313" key="6">
    <source>
        <dbReference type="EMBL" id="RUS30287.1"/>
    </source>
</evidence>
<name>A0A433QKJ8_9FUNG</name>
<dbReference type="EMBL" id="RBNJ01004072">
    <property type="protein sequence ID" value="RUS30287.1"/>
    <property type="molecule type" value="Genomic_DNA"/>
</dbReference>
<proteinExistence type="predicted"/>
<accession>A0A433QKJ8</accession>
<keyword evidence="2" id="KW-1133">Transmembrane helix</keyword>
<keyword evidence="2" id="KW-0812">Transmembrane</keyword>
<keyword evidence="3" id="KW-0732">Signal</keyword>
<dbReference type="PANTHER" id="PTHR31145:SF6">
    <property type="entry name" value="INTEGRAL MEMBRANE PROTEIN (AFU_ORTHOLOGUE AFUA_7G01610)"/>
    <property type="match status" value="1"/>
</dbReference>
<dbReference type="GO" id="GO:0055085">
    <property type="term" value="P:transmembrane transport"/>
    <property type="evidence" value="ECO:0007669"/>
    <property type="project" value="TreeGrafter"/>
</dbReference>
<feature type="region of interest" description="Disordered" evidence="1">
    <location>
        <begin position="594"/>
        <end position="616"/>
    </location>
</feature>
<evidence type="ECO:0000256" key="3">
    <source>
        <dbReference type="SAM" id="SignalP"/>
    </source>
</evidence>
<evidence type="ECO:0000313" key="7">
    <source>
        <dbReference type="Proteomes" id="UP000274822"/>
    </source>
</evidence>
<protein>
    <recommendedName>
        <fullName evidence="8">ML-like domain-containing protein</fullName>
    </recommendedName>
</protein>
<feature type="domain" description="MD-2-related lipid-recognition" evidence="4">
    <location>
        <begin position="40"/>
        <end position="163"/>
    </location>
</feature>